<dbReference type="Proteomes" id="UP000606721">
    <property type="component" value="Unassembled WGS sequence"/>
</dbReference>
<name>A0ABR8C4T0_APHFL</name>
<comment type="caution">
    <text evidence="1">The sequence shown here is derived from an EMBL/GenBank/DDBJ whole genome shotgun (WGS) entry which is preliminary data.</text>
</comment>
<accession>A0ABR8C4T0</accession>
<protein>
    <submittedName>
        <fullName evidence="1">Uncharacterized protein</fullName>
    </submittedName>
</protein>
<sequence length="117" mass="13390">MKRIAATYYGQVVAFLVPLKDLEQAEKDGAISKSEEMSLSDFRLHLTECWERLQMDVDCIYVTYHTRRAVAFVSPRLTNYLSIPISEVAHKLLAIDSGLIQVESLLKEEIIHVQHQS</sequence>
<proteinExistence type="predicted"/>
<reference evidence="1 2" key="1">
    <citation type="journal article" date="2020" name="ISME J.">
        <title>Comparative genomics reveals insights into cyanobacterial evolution and habitat adaptation.</title>
        <authorList>
            <person name="Chen M.Y."/>
            <person name="Teng W.K."/>
            <person name="Zhao L."/>
            <person name="Hu C.X."/>
            <person name="Zhou Y.K."/>
            <person name="Han B.P."/>
            <person name="Song L.R."/>
            <person name="Shu W.S."/>
        </authorList>
    </citation>
    <scope>NUCLEOTIDE SEQUENCE [LARGE SCALE GENOMIC DNA]</scope>
    <source>
        <strain evidence="1 2">FACHB-1040</strain>
    </source>
</reference>
<dbReference type="EMBL" id="JACJQT010000119">
    <property type="protein sequence ID" value="MBD2281440.1"/>
    <property type="molecule type" value="Genomic_DNA"/>
</dbReference>
<evidence type="ECO:0000313" key="1">
    <source>
        <dbReference type="EMBL" id="MBD2281440.1"/>
    </source>
</evidence>
<keyword evidence="2" id="KW-1185">Reference proteome</keyword>
<gene>
    <name evidence="1" type="ORF">H6F99_25160</name>
</gene>
<organism evidence="1 2">
    <name type="scientific">Aphanizomenon flos-aquae FACHB-1040</name>
    <dbReference type="NCBI Taxonomy" id="2692887"/>
    <lineage>
        <taxon>Bacteria</taxon>
        <taxon>Bacillati</taxon>
        <taxon>Cyanobacteriota</taxon>
        <taxon>Cyanophyceae</taxon>
        <taxon>Nostocales</taxon>
        <taxon>Aphanizomenonaceae</taxon>
        <taxon>Aphanizomenon</taxon>
    </lineage>
</organism>
<evidence type="ECO:0000313" key="2">
    <source>
        <dbReference type="Proteomes" id="UP000606721"/>
    </source>
</evidence>